<dbReference type="GO" id="GO:0050660">
    <property type="term" value="F:flavin adenine dinucleotide binding"/>
    <property type="evidence" value="ECO:0007669"/>
    <property type="project" value="InterPro"/>
</dbReference>
<dbReference type="InterPro" id="IPR046373">
    <property type="entry name" value="Acyl-CoA_Oxase/DH_mid-dom_sf"/>
</dbReference>
<dbReference type="Pfam" id="PF02770">
    <property type="entry name" value="Acyl-CoA_dh_M"/>
    <property type="match status" value="1"/>
</dbReference>
<geneLocation type="plasmid" evidence="11 12">
    <name>unnamed1</name>
</geneLocation>
<dbReference type="EMBL" id="CP029830">
    <property type="protein sequence ID" value="AWU95432.1"/>
    <property type="molecule type" value="Genomic_DNA"/>
</dbReference>
<dbReference type="SUPFAM" id="SSF56645">
    <property type="entry name" value="Acyl-CoA dehydrogenase NM domain-like"/>
    <property type="match status" value="1"/>
</dbReference>
<accession>A0A2U9S7Q5</accession>
<evidence type="ECO:0000256" key="5">
    <source>
        <dbReference type="ARBA" id="ARBA00023002"/>
    </source>
</evidence>
<name>A0A2U9S7Q5_9PROT</name>
<dbReference type="Gene3D" id="1.10.540.10">
    <property type="entry name" value="Acyl-CoA dehydrogenase/oxidase, N-terminal domain"/>
    <property type="match status" value="1"/>
</dbReference>
<comment type="similarity">
    <text evidence="2 6">Belongs to the acyl-CoA dehydrogenase family.</text>
</comment>
<dbReference type="InterPro" id="IPR009100">
    <property type="entry name" value="AcylCoA_DH/oxidase_NM_dom_sf"/>
</dbReference>
<dbReference type="PANTHER" id="PTHR42803:SF1">
    <property type="entry name" value="BROAD-SPECIFICITY LINEAR ACYL-COA DEHYDROGENASE FADE5"/>
    <property type="match status" value="1"/>
</dbReference>
<dbReference type="RefSeq" id="WP_111068199.1">
    <property type="nucleotide sequence ID" value="NZ_CP029830.1"/>
</dbReference>
<evidence type="ECO:0000256" key="2">
    <source>
        <dbReference type="ARBA" id="ARBA00009347"/>
    </source>
</evidence>
<comment type="cofactor">
    <cofactor evidence="1 6">
        <name>FAD</name>
        <dbReference type="ChEBI" id="CHEBI:57692"/>
    </cofactor>
</comment>
<dbReference type="AlphaFoldDB" id="A0A2U9S7Q5"/>
<evidence type="ECO:0000256" key="6">
    <source>
        <dbReference type="RuleBase" id="RU362125"/>
    </source>
</evidence>
<dbReference type="PANTHER" id="PTHR42803">
    <property type="entry name" value="ACYL-COA DEHYDROGENASE"/>
    <property type="match status" value="1"/>
</dbReference>
<evidence type="ECO:0000259" key="10">
    <source>
        <dbReference type="Pfam" id="PF12806"/>
    </source>
</evidence>
<evidence type="ECO:0000259" key="9">
    <source>
        <dbReference type="Pfam" id="PF02771"/>
    </source>
</evidence>
<keyword evidence="5 6" id="KW-0560">Oxidoreductase</keyword>
<dbReference type="InterPro" id="IPR036250">
    <property type="entry name" value="AcylCo_DH-like_C"/>
</dbReference>
<evidence type="ECO:0000259" key="8">
    <source>
        <dbReference type="Pfam" id="PF02770"/>
    </source>
</evidence>
<feature type="domain" description="Acyl-CoA dehydrogenase/oxidase N-terminal" evidence="9">
    <location>
        <begin position="79"/>
        <end position="157"/>
    </location>
</feature>
<keyword evidence="11" id="KW-0614">Plasmid</keyword>
<organism evidence="11 12">
    <name type="scientific">Azospirillum ramasamyi</name>
    <dbReference type="NCBI Taxonomy" id="682998"/>
    <lineage>
        <taxon>Bacteria</taxon>
        <taxon>Pseudomonadati</taxon>
        <taxon>Pseudomonadota</taxon>
        <taxon>Alphaproteobacteria</taxon>
        <taxon>Rhodospirillales</taxon>
        <taxon>Azospirillaceae</taxon>
        <taxon>Azospirillum</taxon>
    </lineage>
</organism>
<dbReference type="Pfam" id="PF00441">
    <property type="entry name" value="Acyl-CoA_dh_1"/>
    <property type="match status" value="1"/>
</dbReference>
<evidence type="ECO:0000313" key="12">
    <source>
        <dbReference type="Proteomes" id="UP000249605"/>
    </source>
</evidence>
<evidence type="ECO:0000313" key="11">
    <source>
        <dbReference type="EMBL" id="AWU95432.1"/>
    </source>
</evidence>
<keyword evidence="3 6" id="KW-0285">Flavoprotein</keyword>
<evidence type="ECO:0000256" key="1">
    <source>
        <dbReference type="ARBA" id="ARBA00001974"/>
    </source>
</evidence>
<dbReference type="GO" id="GO:0016627">
    <property type="term" value="F:oxidoreductase activity, acting on the CH-CH group of donors"/>
    <property type="evidence" value="ECO:0007669"/>
    <property type="project" value="InterPro"/>
</dbReference>
<proteinExistence type="inferred from homology"/>
<gene>
    <name evidence="11" type="ORF">DM194_13950</name>
</gene>
<dbReference type="InterPro" id="IPR013786">
    <property type="entry name" value="AcylCoA_DH/ox_N"/>
</dbReference>
<feature type="domain" description="Acyl-CoA oxidase/dehydrogenase middle" evidence="8">
    <location>
        <begin position="161"/>
        <end position="265"/>
    </location>
</feature>
<evidence type="ECO:0000256" key="4">
    <source>
        <dbReference type="ARBA" id="ARBA00022827"/>
    </source>
</evidence>
<dbReference type="Pfam" id="PF12806">
    <property type="entry name" value="Acyl-CoA_dh_C"/>
    <property type="match status" value="1"/>
</dbReference>
<dbReference type="InterPro" id="IPR025878">
    <property type="entry name" value="Acyl-CoA_dh-like_C_dom"/>
</dbReference>
<dbReference type="InterPro" id="IPR006091">
    <property type="entry name" value="Acyl-CoA_Oxase/DH_mid-dom"/>
</dbReference>
<evidence type="ECO:0000256" key="3">
    <source>
        <dbReference type="ARBA" id="ARBA00022630"/>
    </source>
</evidence>
<evidence type="ECO:0000259" key="7">
    <source>
        <dbReference type="Pfam" id="PF00441"/>
    </source>
</evidence>
<dbReference type="InterPro" id="IPR037069">
    <property type="entry name" value="AcylCoA_DH/ox_N_sf"/>
</dbReference>
<dbReference type="Gene3D" id="1.20.140.10">
    <property type="entry name" value="Butyryl-CoA Dehydrogenase, subunit A, domain 3"/>
    <property type="match status" value="1"/>
</dbReference>
<feature type="domain" description="Acetyl-CoA dehydrogenase-like C-terminal" evidence="10">
    <location>
        <begin position="463"/>
        <end position="583"/>
    </location>
</feature>
<reference evidence="11 12" key="1">
    <citation type="submission" date="2018-06" db="EMBL/GenBank/DDBJ databases">
        <title>Complete genome sequencing of Azospirillum sp. M2T2B2.</title>
        <authorList>
            <person name="Heo J."/>
            <person name="Kim S.-J."/>
            <person name="Kwon S.-W."/>
            <person name="Anandham R."/>
        </authorList>
    </citation>
    <scope>NUCLEOTIDE SEQUENCE [LARGE SCALE GENOMIC DNA]</scope>
    <source>
        <strain evidence="11 12">M2T2B2</strain>
        <plasmid evidence="11 12">unnamed1</plasmid>
    </source>
</reference>
<dbReference type="Gene3D" id="2.40.110.10">
    <property type="entry name" value="Butyryl-CoA Dehydrogenase, subunit A, domain 2"/>
    <property type="match status" value="1"/>
</dbReference>
<dbReference type="Pfam" id="PF02771">
    <property type="entry name" value="Acyl-CoA_dh_N"/>
    <property type="match status" value="1"/>
</dbReference>
<dbReference type="KEGG" id="azm:DM194_13950"/>
<feature type="domain" description="Acyl-CoA dehydrogenase/oxidase C-terminal" evidence="7">
    <location>
        <begin position="277"/>
        <end position="448"/>
    </location>
</feature>
<dbReference type="InterPro" id="IPR052166">
    <property type="entry name" value="Diverse_Acyl-CoA_DH"/>
</dbReference>
<keyword evidence="12" id="KW-1185">Reference proteome</keyword>
<keyword evidence="4 6" id="KW-0274">FAD</keyword>
<dbReference type="Proteomes" id="UP000249605">
    <property type="component" value="Plasmid unnamed1"/>
</dbReference>
<sequence>MSVYQPPIQSMRFLVHEVLRAPAILAEAGWDEVSGDLFDDVLSQAGRIAAEVLFPLNRSGDEEGVRVEADGVRMPAGFGDAYRAWREGGWNGLAGDPAYGGQGMPALLDTLVTEMVCGANLAFSIVPGLTQGAIRAIAAHAGDALKDAYLPRMISGDWTGAMALTEPHAGTDLGLLRTRAEPAADGSHRLTGQKMFISSADHDLTDNLVHLVLARLPDAPPGTRGISLFLVPKRLPDGSRNGWAVLSSEQKMGLHASPTCVVSYEGAVGWMVGQPHRGLPAMFTMMNHERLFVGIQGIGVGECAAQSALAYAREREQGRAPDGPRTPGRPADAIIHLPDVRRMVLTARALTDAGRALAAWTALWMDRARHGGDPALAEEAEDWAALLTPVIKAAGTDFGFEAAVLAQQVMGGHGYIRDNGVEQLVRDVRATQIYEGTNGVQALDLVQRKLTLHGGRPVARLFAAIDAAARDLEAEPLTRDIAGPLRDAAERLRGVVAWLAEAGARSPLAPAAAAADTLKLMALVSYGWMWGLMATAAARRPEGYDRAYLDGRIGLARVFANRLLPETVALDLRIRSGHDSLFDPGLTDDLAALDG</sequence>
<dbReference type="OrthoDB" id="5510711at2"/>
<dbReference type="InterPro" id="IPR009075">
    <property type="entry name" value="AcylCo_DH/oxidase_C"/>
</dbReference>
<protein>
    <submittedName>
        <fullName evidence="11">Acyl-CoA dehydrogenase</fullName>
    </submittedName>
</protein>
<dbReference type="SUPFAM" id="SSF47203">
    <property type="entry name" value="Acyl-CoA dehydrogenase C-terminal domain-like"/>
    <property type="match status" value="1"/>
</dbReference>